<dbReference type="GO" id="GO:0030416">
    <property type="term" value="P:methylamine metabolic process"/>
    <property type="evidence" value="ECO:0007669"/>
    <property type="project" value="InterPro"/>
</dbReference>
<dbReference type="RefSeq" id="WP_064025757.1">
    <property type="nucleotide sequence ID" value="NZ_LUUK01000055.1"/>
</dbReference>
<proteinExistence type="predicted"/>
<evidence type="ECO:0000256" key="6">
    <source>
        <dbReference type="ARBA" id="ARBA00022989"/>
    </source>
</evidence>
<feature type="domain" description="Methylamine utilisation protein MauE" evidence="9">
    <location>
        <begin position="13"/>
        <end position="107"/>
    </location>
</feature>
<dbReference type="InterPro" id="IPR009908">
    <property type="entry name" value="Methylamine_util_MauE"/>
</dbReference>
<comment type="caution">
    <text evidence="10">The sequence shown here is derived from an EMBL/GenBank/DDBJ whole genome shotgun (WGS) entry which is preliminary data.</text>
</comment>
<accession>A0A177P2S9</accession>
<dbReference type="EMBL" id="LUUK01000055">
    <property type="protein sequence ID" value="OAI23783.1"/>
    <property type="molecule type" value="Genomic_DNA"/>
</dbReference>
<feature type="transmembrane region" description="Helical" evidence="8">
    <location>
        <begin position="83"/>
        <end position="102"/>
    </location>
</feature>
<evidence type="ECO:0000256" key="4">
    <source>
        <dbReference type="ARBA" id="ARBA00019078"/>
    </source>
</evidence>
<reference evidence="11" key="1">
    <citation type="submission" date="2016-03" db="EMBL/GenBank/DDBJ databases">
        <authorList>
            <person name="Heylen K."/>
            <person name="De Vos P."/>
            <person name="Vekeman B."/>
        </authorList>
    </citation>
    <scope>NUCLEOTIDE SEQUENCE [LARGE SCALE GENOMIC DNA]</scope>
    <source>
        <strain evidence="11">R-45383</strain>
    </source>
</reference>
<feature type="transmembrane region" description="Helical" evidence="8">
    <location>
        <begin position="114"/>
        <end position="131"/>
    </location>
</feature>
<keyword evidence="5 8" id="KW-0812">Transmembrane</keyword>
<dbReference type="AlphaFoldDB" id="A0A177P2S9"/>
<evidence type="ECO:0000259" key="9">
    <source>
        <dbReference type="Pfam" id="PF07291"/>
    </source>
</evidence>
<evidence type="ECO:0000256" key="3">
    <source>
        <dbReference type="ARBA" id="ARBA00004856"/>
    </source>
</evidence>
<comment type="function">
    <text evidence="1">May be specifically involved in the processing, transport, and/or maturation of the MADH beta-subunit.</text>
</comment>
<name>A0A177P2S9_9GAMM</name>
<gene>
    <name evidence="10" type="ORF">A1355_21410</name>
</gene>
<dbReference type="Proteomes" id="UP000077628">
    <property type="component" value="Unassembled WGS sequence"/>
</dbReference>
<evidence type="ECO:0000256" key="5">
    <source>
        <dbReference type="ARBA" id="ARBA00022692"/>
    </source>
</evidence>
<evidence type="ECO:0000313" key="10">
    <source>
        <dbReference type="EMBL" id="OAI23783.1"/>
    </source>
</evidence>
<dbReference type="Pfam" id="PF07291">
    <property type="entry name" value="MauE"/>
    <property type="match status" value="1"/>
</dbReference>
<evidence type="ECO:0000256" key="1">
    <source>
        <dbReference type="ARBA" id="ARBA00003475"/>
    </source>
</evidence>
<evidence type="ECO:0000256" key="7">
    <source>
        <dbReference type="ARBA" id="ARBA00023136"/>
    </source>
</evidence>
<dbReference type="OrthoDB" id="9256013at2"/>
<feature type="transmembrane region" description="Helical" evidence="8">
    <location>
        <begin position="52"/>
        <end position="76"/>
    </location>
</feature>
<dbReference type="GO" id="GO:0016020">
    <property type="term" value="C:membrane"/>
    <property type="evidence" value="ECO:0007669"/>
    <property type="project" value="UniProtKB-SubCell"/>
</dbReference>
<keyword evidence="11" id="KW-1185">Reference proteome</keyword>
<comment type="pathway">
    <text evidence="3">One-carbon metabolism; methylamine degradation.</text>
</comment>
<evidence type="ECO:0000313" key="11">
    <source>
        <dbReference type="Proteomes" id="UP000077628"/>
    </source>
</evidence>
<feature type="transmembrane region" description="Helical" evidence="8">
    <location>
        <begin position="12"/>
        <end position="32"/>
    </location>
</feature>
<organism evidence="10 11">
    <name type="scientific">Methylomonas koyamae</name>
    <dbReference type="NCBI Taxonomy" id="702114"/>
    <lineage>
        <taxon>Bacteria</taxon>
        <taxon>Pseudomonadati</taxon>
        <taxon>Pseudomonadota</taxon>
        <taxon>Gammaproteobacteria</taxon>
        <taxon>Methylococcales</taxon>
        <taxon>Methylococcaceae</taxon>
        <taxon>Methylomonas</taxon>
    </lineage>
</organism>
<evidence type="ECO:0000256" key="8">
    <source>
        <dbReference type="SAM" id="Phobius"/>
    </source>
</evidence>
<evidence type="ECO:0000256" key="2">
    <source>
        <dbReference type="ARBA" id="ARBA00004141"/>
    </source>
</evidence>
<keyword evidence="6 8" id="KW-1133">Transmembrane helix</keyword>
<comment type="subcellular location">
    <subcellularLocation>
        <location evidence="2">Membrane</location>
        <topology evidence="2">Multi-pass membrane protein</topology>
    </subcellularLocation>
</comment>
<keyword evidence="7 8" id="KW-0472">Membrane</keyword>
<protein>
    <recommendedName>
        <fullName evidence="4">Methylamine utilization protein MauE</fullName>
    </recommendedName>
</protein>
<sequence>MIEQSTLKDAERVVRVLMAIILLTAGTSKFFSHGGFFEYYAGLFQGDLRIRLPAWLVNAYLQAIPFIEIGLGCVLLSNRHKVLAVYGWFAFMLSLLIGHYILQEWSSVNQMLDYFFLGLLCLVLPNHQSWLRRDIA</sequence>